<dbReference type="STRING" id="762968.HMPREF9441_00587"/>
<dbReference type="Proteomes" id="UP000003598">
    <property type="component" value="Unassembled WGS sequence"/>
</dbReference>
<organism evidence="2 3">
    <name type="scientific">Paraprevotella clara YIT 11840</name>
    <dbReference type="NCBI Taxonomy" id="762968"/>
    <lineage>
        <taxon>Bacteria</taxon>
        <taxon>Pseudomonadati</taxon>
        <taxon>Bacteroidota</taxon>
        <taxon>Bacteroidia</taxon>
        <taxon>Bacteroidales</taxon>
        <taxon>Prevotellaceae</taxon>
        <taxon>Paraprevotella</taxon>
    </lineage>
</organism>
<sequence length="45" mass="5259">MQIQVFYNNAGIVTNKILIYSVVIYSIITFENTIFSKVFLCKEPR</sequence>
<comment type="caution">
    <text evidence="2">The sequence shown here is derived from an EMBL/GenBank/DDBJ whole genome shotgun (WGS) entry which is preliminary data.</text>
</comment>
<accession>G5SML2</accession>
<feature type="transmembrane region" description="Helical" evidence="1">
    <location>
        <begin position="17"/>
        <end position="40"/>
    </location>
</feature>
<gene>
    <name evidence="2" type="ORF">HMPREF9441_00587</name>
</gene>
<keyword evidence="1" id="KW-1133">Transmembrane helix</keyword>
<dbReference type="AlphaFoldDB" id="G5SML2"/>
<keyword evidence="3" id="KW-1185">Reference proteome</keyword>
<evidence type="ECO:0000313" key="2">
    <source>
        <dbReference type="EMBL" id="EHH01564.1"/>
    </source>
</evidence>
<reference evidence="2 3" key="1">
    <citation type="submission" date="2011-03" db="EMBL/GenBank/DDBJ databases">
        <authorList>
            <person name="Weinstock G."/>
            <person name="Sodergren E."/>
            <person name="Clifton S."/>
            <person name="Fulton L."/>
            <person name="Fulton B."/>
            <person name="Courtney L."/>
            <person name="Fronick C."/>
            <person name="Harrison M."/>
            <person name="Strong C."/>
            <person name="Farmer C."/>
            <person name="Delahaunty K."/>
            <person name="Markovic C."/>
            <person name="Hall O."/>
            <person name="Minx P."/>
            <person name="Tomlinson C."/>
            <person name="Mitreva M."/>
            <person name="Hou S."/>
            <person name="Chen J."/>
            <person name="Wollam A."/>
            <person name="Pepin K.H."/>
            <person name="Johnson M."/>
            <person name="Bhonagiri V."/>
            <person name="Zhang X."/>
            <person name="Suruliraj S."/>
            <person name="Warren W."/>
            <person name="Chinwalla A."/>
            <person name="Mardis E.R."/>
            <person name="Wilson R.K."/>
        </authorList>
    </citation>
    <scope>NUCLEOTIDE SEQUENCE [LARGE SCALE GENOMIC DNA]</scope>
    <source>
        <strain evidence="2 3">YIT 11840</strain>
    </source>
</reference>
<protein>
    <submittedName>
        <fullName evidence="2">Uncharacterized protein</fullName>
    </submittedName>
</protein>
<dbReference type="EMBL" id="AFFY01000006">
    <property type="protein sequence ID" value="EHH01564.1"/>
    <property type="molecule type" value="Genomic_DNA"/>
</dbReference>
<proteinExistence type="predicted"/>
<evidence type="ECO:0000313" key="3">
    <source>
        <dbReference type="Proteomes" id="UP000003598"/>
    </source>
</evidence>
<dbReference type="HOGENOM" id="CLU_3203014_0_0_10"/>
<keyword evidence="1" id="KW-0812">Transmembrane</keyword>
<evidence type="ECO:0000256" key="1">
    <source>
        <dbReference type="SAM" id="Phobius"/>
    </source>
</evidence>
<name>G5SML2_9BACT</name>
<keyword evidence="1" id="KW-0472">Membrane</keyword>